<dbReference type="Proteomes" id="UP001528672">
    <property type="component" value="Unassembled WGS sequence"/>
</dbReference>
<dbReference type="RefSeq" id="WP_273926173.1">
    <property type="nucleotide sequence ID" value="NZ_JAQSIO010000002.1"/>
</dbReference>
<evidence type="ECO:0000313" key="2">
    <source>
        <dbReference type="Proteomes" id="UP001528672"/>
    </source>
</evidence>
<reference evidence="1 2" key="1">
    <citation type="submission" date="2023-02" db="EMBL/GenBank/DDBJ databases">
        <title>Bacterial whole genome sequence for Curvibacter sp. HBC28.</title>
        <authorList>
            <person name="Le V."/>
            <person name="Ko S.-R."/>
            <person name="Ahn C.-Y."/>
            <person name="Oh H.-M."/>
        </authorList>
    </citation>
    <scope>NUCLEOTIDE SEQUENCE [LARGE SCALE GENOMIC DNA]</scope>
    <source>
        <strain evidence="1 2">HBC28</strain>
    </source>
</reference>
<proteinExistence type="predicted"/>
<accession>A0ABT5MD76</accession>
<sequence length="122" mass="13266">MHPAAPGEGPRQRVPVEQHILRLHERLSITPAQEPAWSDVAQAMREAASEMDTAMARRGALQQAGPVSAPTALEGYASLAQVHADTAQHLANRFGPLYALMSPEQQQRADRVFAHPMAGARR</sequence>
<organism evidence="1 2">
    <name type="scientific">Curvibacter microcysteis</name>
    <dbReference type="NCBI Taxonomy" id="3026419"/>
    <lineage>
        <taxon>Bacteria</taxon>
        <taxon>Pseudomonadati</taxon>
        <taxon>Pseudomonadota</taxon>
        <taxon>Betaproteobacteria</taxon>
        <taxon>Burkholderiales</taxon>
        <taxon>Comamonadaceae</taxon>
        <taxon>Curvibacter</taxon>
    </lineage>
</organism>
<comment type="caution">
    <text evidence="1">The sequence shown here is derived from an EMBL/GenBank/DDBJ whole genome shotgun (WGS) entry which is preliminary data.</text>
</comment>
<dbReference type="InterPro" id="IPR012899">
    <property type="entry name" value="LTXXQ"/>
</dbReference>
<dbReference type="Pfam" id="PF07813">
    <property type="entry name" value="LTXXQ"/>
    <property type="match status" value="1"/>
</dbReference>
<keyword evidence="2" id="KW-1185">Reference proteome</keyword>
<gene>
    <name evidence="1" type="ORF">PSQ39_07865</name>
</gene>
<dbReference type="EMBL" id="JAQSIO010000002">
    <property type="protein sequence ID" value="MDD0814541.1"/>
    <property type="molecule type" value="Genomic_DNA"/>
</dbReference>
<protein>
    <submittedName>
        <fullName evidence="1">Spy/CpxP family protein refolding chaperone</fullName>
    </submittedName>
</protein>
<evidence type="ECO:0000313" key="1">
    <source>
        <dbReference type="EMBL" id="MDD0814541.1"/>
    </source>
</evidence>
<name>A0ABT5MD76_9BURK</name>